<evidence type="ECO:0000259" key="1">
    <source>
        <dbReference type="Pfam" id="PF11695"/>
    </source>
</evidence>
<dbReference type="KEGG" id="lmd:METH_16860"/>
<dbReference type="Pfam" id="PF11695">
    <property type="entry name" value="DUF3291"/>
    <property type="match status" value="1"/>
</dbReference>
<dbReference type="STRING" id="999552.METH_16860"/>
<dbReference type="AlphaFoldDB" id="V9VXL5"/>
<dbReference type="PATRIC" id="fig|999552.6.peg.3359"/>
<dbReference type="RefSeq" id="WP_024091550.1">
    <property type="nucleotide sequence ID" value="NC_023135.1"/>
</dbReference>
<proteinExistence type="predicted"/>
<accession>V9VXL5</accession>
<name>V9VXL5_9RHOB</name>
<dbReference type="Proteomes" id="UP000018780">
    <property type="component" value="Chromosome"/>
</dbReference>
<dbReference type="InterPro" id="IPR021708">
    <property type="entry name" value="DUF3291"/>
</dbReference>
<dbReference type="OrthoDB" id="2376237at2"/>
<dbReference type="HOGENOM" id="CLU_119287_0_0_5"/>
<evidence type="ECO:0000313" key="3">
    <source>
        <dbReference type="Proteomes" id="UP000018780"/>
    </source>
</evidence>
<sequence>MPEQMHLAFMTFSVLKAPYGDPSVQEFDDRTPDTFAEAESSDGFIDRAKPVEDTAWMTNYQKDWGRWGPFAVPRFYPGGTSSGSSYQAQTLSVWRDLHSVWTFAYRGARHRSALKQSAEWFGQQDWPIFAAWWIPAGHQPVWPEACARLEHLHDHGPAPHAFTFKSAFDPQGRPCRPNAKLEPEPA</sequence>
<feature type="domain" description="DUF3291" evidence="1">
    <location>
        <begin position="7"/>
        <end position="166"/>
    </location>
</feature>
<dbReference type="EMBL" id="CP006773">
    <property type="protein sequence ID" value="AHD02120.1"/>
    <property type="molecule type" value="Genomic_DNA"/>
</dbReference>
<organism evidence="2 3">
    <name type="scientific">Leisingera methylohalidivorans DSM 14336</name>
    <dbReference type="NCBI Taxonomy" id="999552"/>
    <lineage>
        <taxon>Bacteria</taxon>
        <taxon>Pseudomonadati</taxon>
        <taxon>Pseudomonadota</taxon>
        <taxon>Alphaproteobacteria</taxon>
        <taxon>Rhodobacterales</taxon>
        <taxon>Roseobacteraceae</taxon>
        <taxon>Leisingera</taxon>
    </lineage>
</organism>
<protein>
    <recommendedName>
        <fullName evidence="1">DUF3291 domain-containing protein</fullName>
    </recommendedName>
</protein>
<reference evidence="2 3" key="1">
    <citation type="submission" date="2013-09" db="EMBL/GenBank/DDBJ databases">
        <authorList>
            <consortium name="DOE Joint Genome Institute"/>
            <person name="Klenk H.-P."/>
            <person name="Huntemann M."/>
            <person name="Han J."/>
            <person name="Chen A."/>
            <person name="Kyrpides N."/>
            <person name="Mavromatis K."/>
            <person name="Markowitz V."/>
            <person name="Palaniappan K."/>
            <person name="Ivanova N."/>
            <person name="Schaumberg A."/>
            <person name="Pati A."/>
            <person name="Liolios K."/>
            <person name="Nordberg H.P."/>
            <person name="Cantor M.N."/>
            <person name="Hua S.X."/>
            <person name="Woyke T."/>
        </authorList>
    </citation>
    <scope>NUCLEOTIDE SEQUENCE [LARGE SCALE GENOMIC DNA]</scope>
    <source>
        <strain evidence="2 3">DSM 14336</strain>
    </source>
</reference>
<gene>
    <name evidence="2" type="ORF">METH_16860</name>
</gene>
<keyword evidence="3" id="KW-1185">Reference proteome</keyword>
<evidence type="ECO:0000313" key="2">
    <source>
        <dbReference type="EMBL" id="AHD02120.1"/>
    </source>
</evidence>